<evidence type="ECO:0000313" key="2">
    <source>
        <dbReference type="Proteomes" id="UP000829398"/>
    </source>
</evidence>
<comment type="caution">
    <text evidence="1">The sequence shown here is derived from an EMBL/GenBank/DDBJ whole genome shotgun (WGS) entry which is preliminary data.</text>
</comment>
<sequence length="443" mass="51205">MESFSVLQFLKDKTILVTGATGFLAKIFVEKILRIQPNLKKLYLLIRARDDKSAKQRMFREVIEKDLFRVLRDTWGDSLDSFILEKVAAVPGDISYEDLGIKDSNLKEEMCRQIDLVVNVAAITKFDERYDALLDTNTMGAFHVLSFAKNCTKMQMLVHLSSAYACGEKSGLIPENSFTMGEMLKWPRQLDIMAEKKLVEQKLNQLQTTGAAEDEVTSIMKDLGMERARWYGWPNTYVFTKAMGEMLLDHHKDNLPIIINIPADMVVNSMIMAMVANANNPSSQMIYHVGSSLRNPIQFFQIHEFVFHYFTKNPYIDKYGNPVIVGKFKVLDSPAKFHKYMAVRSVLPLKVLKLVNLVLCRRFDDICNEFNRRLKLVMVLVNLYKPYMFFQGIFDDTNSEKLRRAMRESGVELDSFNFDPKSIDWEDYFLNVHIPGLLRYVVK</sequence>
<organism evidence="1 2">
    <name type="scientific">Citrus sinensis</name>
    <name type="common">Sweet orange</name>
    <name type="synonym">Citrus aurantium var. sinensis</name>
    <dbReference type="NCBI Taxonomy" id="2711"/>
    <lineage>
        <taxon>Eukaryota</taxon>
        <taxon>Viridiplantae</taxon>
        <taxon>Streptophyta</taxon>
        <taxon>Embryophyta</taxon>
        <taxon>Tracheophyta</taxon>
        <taxon>Spermatophyta</taxon>
        <taxon>Magnoliopsida</taxon>
        <taxon>eudicotyledons</taxon>
        <taxon>Gunneridae</taxon>
        <taxon>Pentapetalae</taxon>
        <taxon>rosids</taxon>
        <taxon>malvids</taxon>
        <taxon>Sapindales</taxon>
        <taxon>Rutaceae</taxon>
        <taxon>Aurantioideae</taxon>
        <taxon>Citrus</taxon>
    </lineage>
</organism>
<reference evidence="2" key="1">
    <citation type="journal article" date="2023" name="Hortic. Res.">
        <title>A chromosome-level phased genome enabling allele-level studies in sweet orange: a case study on citrus Huanglongbing tolerance.</title>
        <authorList>
            <person name="Wu B."/>
            <person name="Yu Q."/>
            <person name="Deng Z."/>
            <person name="Duan Y."/>
            <person name="Luo F."/>
            <person name="Gmitter F. Jr."/>
        </authorList>
    </citation>
    <scope>NUCLEOTIDE SEQUENCE [LARGE SCALE GENOMIC DNA]</scope>
    <source>
        <strain evidence="2">cv. Valencia</strain>
    </source>
</reference>
<dbReference type="EMBL" id="CM039177">
    <property type="protein sequence ID" value="KAH9699840.1"/>
    <property type="molecule type" value="Genomic_DNA"/>
</dbReference>
<accession>A0ACB8ISB3</accession>
<name>A0ACB8ISB3_CITSI</name>
<proteinExistence type="predicted"/>
<gene>
    <name evidence="1" type="ORF">KPL71_024523</name>
</gene>
<keyword evidence="2" id="KW-1185">Reference proteome</keyword>
<dbReference type="Proteomes" id="UP000829398">
    <property type="component" value="Chromosome 8"/>
</dbReference>
<evidence type="ECO:0000313" key="1">
    <source>
        <dbReference type="EMBL" id="KAH9699840.1"/>
    </source>
</evidence>
<protein>
    <submittedName>
        <fullName evidence="1">Fatty acyl-CoA reductase 3</fullName>
    </submittedName>
</protein>